<gene>
    <name evidence="12" type="ORF">QJS04_geneDACA008425</name>
</gene>
<dbReference type="PROSITE" id="PS50893">
    <property type="entry name" value="ABC_TRANSPORTER_2"/>
    <property type="match status" value="2"/>
</dbReference>
<reference evidence="12" key="2">
    <citation type="submission" date="2023-06" db="EMBL/GenBank/DDBJ databases">
        <authorList>
            <person name="Ma L."/>
            <person name="Liu K.-W."/>
            <person name="Li Z."/>
            <person name="Hsiao Y.-Y."/>
            <person name="Qi Y."/>
            <person name="Fu T."/>
            <person name="Tang G."/>
            <person name="Zhang D."/>
            <person name="Sun W.-H."/>
            <person name="Liu D.-K."/>
            <person name="Li Y."/>
            <person name="Chen G.-Z."/>
            <person name="Liu X.-D."/>
            <person name="Liao X.-Y."/>
            <person name="Jiang Y.-T."/>
            <person name="Yu X."/>
            <person name="Hao Y."/>
            <person name="Huang J."/>
            <person name="Zhao X.-W."/>
            <person name="Ke S."/>
            <person name="Chen Y.-Y."/>
            <person name="Wu W.-L."/>
            <person name="Hsu J.-L."/>
            <person name="Lin Y.-F."/>
            <person name="Huang M.-D."/>
            <person name="Li C.-Y."/>
            <person name="Huang L."/>
            <person name="Wang Z.-W."/>
            <person name="Zhao X."/>
            <person name="Zhong W.-Y."/>
            <person name="Peng D.-H."/>
            <person name="Ahmad S."/>
            <person name="Lan S."/>
            <person name="Zhang J.-S."/>
            <person name="Tsai W.-C."/>
            <person name="Van De Peer Y."/>
            <person name="Liu Z.-J."/>
        </authorList>
    </citation>
    <scope>NUCLEOTIDE SEQUENCE</scope>
    <source>
        <strain evidence="12">SCP</strain>
        <tissue evidence="12">Leaves</tissue>
    </source>
</reference>
<evidence type="ECO:0000256" key="8">
    <source>
        <dbReference type="ARBA" id="ARBA00022989"/>
    </source>
</evidence>
<dbReference type="Pfam" id="PF01061">
    <property type="entry name" value="ABC2_membrane"/>
    <property type="match status" value="2"/>
</dbReference>
<sequence>MAAELGLSGSRGRSSRSFREVWVNAGAVFGGGGAAASVREDDEEDLLWAALERLPTYDRVRRGIVKKVGEDGEVVSDEVDIGRLGVRDREMLLGRIIKVIEDDNDRFLRRLRDRIDRVGIELPKIEVRFENLCVEADVHVGSRALPTLWNATMNTLEVTGKITYCGHELSEFIPQRTCAYISQHDLHNGEMTVRETLDFSGRCLGVGTRYEMLMELMRREKDAGIKPDPEIDAFMKAVSLEGQETSLVTDYVLKLLGLDICADVIVGDEMRRGISGGQKKRVTTGEMLVGPAKALFMDEISTGLDSSTTFQMVKFIRQIVHVMDGTIIISLLQPAPETFELFDDIILLSEGQIVYQGPRENVLEFFESIGFKCPERKGVADFLQEVTSKKDQEQYWFDKEQPYQYISVTEFADRVHSFHIGQRLDEELRIPYDRSKAHPAALAIEKYGISNWELFKACFAREWFFRQFLAFFCTHQMALSLFRFIAAVGRTTVIANTFGTFALLVVFVLGGFVLSKDDIDSWWIWGYWSSPMMYGQNAISINEFLDERWGAEMKGQGVEVSRLQLLRDMFVEEVMELVELNQLRDALVGLPGVDGLSTEQRKRLTIAVELVANPSIIFMDEPTSGLDARAAAIVMRTVRNTVDTGRTVVCTIHQPSVDIFEAFDELLLMKRGGQVIYVGSLGRRSHKLVEYFEAIPGVPKIRDGYNPATWMLEVTSAAVETNLDVDFAEIYAKSSLYQRNQELIKELSTPTPGSKDLYFPTKYSQSFTIQCLACFWKQHWSYWRNPQYNAVRFFMTIVIGVMFGTIFWKKGKKLEKQQDLFNTLGAMYAAVLFLGATNATTVQPVVSIERTVFYRERAAGMYSALPYAFAQVCIEIIYITVQTLVYSLLLFSMIGFSWKATNFFWFIFFIFMCFVYFTMYGMMIVALTPNYQIAAITMSFFLSFWNLFSGFLISRPLIPIWWRWYYWASPVAWTLYGLIVSQVGDKEGMLQIPGQESKPVKEFLKDYFGFKHDFLGAIAGAHFAFVFVFFFVFAYGIKFLNFQRR</sequence>
<feature type="transmembrane region" description="Helical" evidence="10">
    <location>
        <begin position="866"/>
        <end position="891"/>
    </location>
</feature>
<dbReference type="InterPro" id="IPR027417">
    <property type="entry name" value="P-loop_NTPase"/>
</dbReference>
<feature type="domain" description="ABC transporter" evidence="11">
    <location>
        <begin position="449"/>
        <end position="697"/>
    </location>
</feature>
<feature type="transmembrane region" description="Helical" evidence="10">
    <location>
        <begin position="903"/>
        <end position="927"/>
    </location>
</feature>
<accession>A0AAV9AFH5</accession>
<dbReference type="FunFam" id="3.40.50.300:FF:002615">
    <property type="entry name" value="ABC transporter"/>
    <property type="match status" value="1"/>
</dbReference>
<evidence type="ECO:0000313" key="13">
    <source>
        <dbReference type="Proteomes" id="UP001179952"/>
    </source>
</evidence>
<evidence type="ECO:0000313" key="12">
    <source>
        <dbReference type="EMBL" id="KAK1262947.1"/>
    </source>
</evidence>
<keyword evidence="3" id="KW-0813">Transport</keyword>
<dbReference type="FunFam" id="3.40.50.300:FF:000179">
    <property type="entry name" value="ABC transporter G family member 34"/>
    <property type="match status" value="1"/>
</dbReference>
<dbReference type="GO" id="GO:0016887">
    <property type="term" value="F:ATP hydrolysis activity"/>
    <property type="evidence" value="ECO:0007669"/>
    <property type="project" value="InterPro"/>
</dbReference>
<feature type="domain" description="ABC transporter" evidence="11">
    <location>
        <begin position="120"/>
        <end position="375"/>
    </location>
</feature>
<dbReference type="InterPro" id="IPR003439">
    <property type="entry name" value="ABC_transporter-like_ATP-bd"/>
</dbReference>
<evidence type="ECO:0000256" key="7">
    <source>
        <dbReference type="ARBA" id="ARBA00022840"/>
    </source>
</evidence>
<dbReference type="InterPro" id="IPR043926">
    <property type="entry name" value="ABCG_dom"/>
</dbReference>
<dbReference type="PANTHER" id="PTHR48040">
    <property type="entry name" value="PLEIOTROPIC DRUG RESISTANCE PROTEIN 1-LIKE ISOFORM X1"/>
    <property type="match status" value="1"/>
</dbReference>
<name>A0AAV9AFH5_ACOGR</name>
<proteinExistence type="inferred from homology"/>
<dbReference type="InterPro" id="IPR029481">
    <property type="entry name" value="ABC_trans_N"/>
</dbReference>
<dbReference type="InterPro" id="IPR013525">
    <property type="entry name" value="ABC2_TM"/>
</dbReference>
<dbReference type="AlphaFoldDB" id="A0AAV9AFH5"/>
<protein>
    <submittedName>
        <fullName evidence="12">Pleiotropic drug resistance protein 2</fullName>
    </submittedName>
</protein>
<keyword evidence="6" id="KW-0547">Nucleotide-binding</keyword>
<dbReference type="PANTHER" id="PTHR48040:SF60">
    <property type="entry name" value="ABC TRANSPORTER DOMAIN-CONTAINING PROTEIN"/>
    <property type="match status" value="1"/>
</dbReference>
<feature type="transmembrane region" description="Helical" evidence="10">
    <location>
        <begin position="493"/>
        <end position="514"/>
    </location>
</feature>
<evidence type="ECO:0000256" key="1">
    <source>
        <dbReference type="ARBA" id="ARBA00004141"/>
    </source>
</evidence>
<evidence type="ECO:0000256" key="3">
    <source>
        <dbReference type="ARBA" id="ARBA00022448"/>
    </source>
</evidence>
<evidence type="ECO:0000256" key="2">
    <source>
        <dbReference type="ARBA" id="ARBA00006012"/>
    </source>
</evidence>
<keyword evidence="7" id="KW-0067">ATP-binding</keyword>
<dbReference type="GO" id="GO:0140359">
    <property type="term" value="F:ABC-type transporter activity"/>
    <property type="evidence" value="ECO:0007669"/>
    <property type="project" value="InterPro"/>
</dbReference>
<evidence type="ECO:0000259" key="11">
    <source>
        <dbReference type="PROSITE" id="PS50893"/>
    </source>
</evidence>
<comment type="caution">
    <text evidence="12">The sequence shown here is derived from an EMBL/GenBank/DDBJ whole genome shotgun (WGS) entry which is preliminary data.</text>
</comment>
<feature type="transmembrane region" description="Helical" evidence="10">
    <location>
        <begin position="1014"/>
        <end position="1037"/>
    </location>
</feature>
<feature type="transmembrane region" description="Helical" evidence="10">
    <location>
        <begin position="790"/>
        <end position="808"/>
    </location>
</feature>
<evidence type="ECO:0000256" key="9">
    <source>
        <dbReference type="ARBA" id="ARBA00023136"/>
    </source>
</evidence>
<dbReference type="Pfam" id="PF14510">
    <property type="entry name" value="ABC_trans_N"/>
    <property type="match status" value="1"/>
</dbReference>
<dbReference type="Pfam" id="PF19055">
    <property type="entry name" value="ABC2_membrane_7"/>
    <property type="match status" value="2"/>
</dbReference>
<evidence type="ECO:0000256" key="10">
    <source>
        <dbReference type="SAM" id="Phobius"/>
    </source>
</evidence>
<evidence type="ECO:0000256" key="6">
    <source>
        <dbReference type="ARBA" id="ARBA00022741"/>
    </source>
</evidence>
<dbReference type="EMBL" id="JAUJYN010000009">
    <property type="protein sequence ID" value="KAK1262947.1"/>
    <property type="molecule type" value="Genomic_DNA"/>
</dbReference>
<comment type="similarity">
    <text evidence="2">Belongs to the ABC transporter superfamily. ABCG family. PDR (TC 3.A.1.205) subfamily.</text>
</comment>
<dbReference type="SUPFAM" id="SSF52540">
    <property type="entry name" value="P-loop containing nucleoside triphosphate hydrolases"/>
    <property type="match status" value="2"/>
</dbReference>
<keyword evidence="5" id="KW-0677">Repeat</keyword>
<keyword evidence="13" id="KW-1185">Reference proteome</keyword>
<dbReference type="GO" id="GO:0016020">
    <property type="term" value="C:membrane"/>
    <property type="evidence" value="ECO:0007669"/>
    <property type="project" value="UniProtKB-SubCell"/>
</dbReference>
<dbReference type="Proteomes" id="UP001179952">
    <property type="component" value="Unassembled WGS sequence"/>
</dbReference>
<feature type="transmembrane region" description="Helical" evidence="10">
    <location>
        <begin position="933"/>
        <end position="953"/>
    </location>
</feature>
<reference evidence="12" key="1">
    <citation type="journal article" date="2023" name="Nat. Commun.">
        <title>Diploid and tetraploid genomes of Acorus and the evolution of monocots.</title>
        <authorList>
            <person name="Ma L."/>
            <person name="Liu K.W."/>
            <person name="Li Z."/>
            <person name="Hsiao Y.Y."/>
            <person name="Qi Y."/>
            <person name="Fu T."/>
            <person name="Tang G.D."/>
            <person name="Zhang D."/>
            <person name="Sun W.H."/>
            <person name="Liu D.K."/>
            <person name="Li Y."/>
            <person name="Chen G.Z."/>
            <person name="Liu X.D."/>
            <person name="Liao X.Y."/>
            <person name="Jiang Y.T."/>
            <person name="Yu X."/>
            <person name="Hao Y."/>
            <person name="Huang J."/>
            <person name="Zhao X.W."/>
            <person name="Ke S."/>
            <person name="Chen Y.Y."/>
            <person name="Wu W.L."/>
            <person name="Hsu J.L."/>
            <person name="Lin Y.F."/>
            <person name="Huang M.D."/>
            <person name="Li C.Y."/>
            <person name="Huang L."/>
            <person name="Wang Z.W."/>
            <person name="Zhao X."/>
            <person name="Zhong W.Y."/>
            <person name="Peng D.H."/>
            <person name="Ahmad S."/>
            <person name="Lan S."/>
            <person name="Zhang J.S."/>
            <person name="Tsai W.C."/>
            <person name="Van de Peer Y."/>
            <person name="Liu Z.J."/>
        </authorList>
    </citation>
    <scope>NUCLEOTIDE SEQUENCE</scope>
    <source>
        <strain evidence="12">SCP</strain>
    </source>
</reference>
<organism evidence="12 13">
    <name type="scientific">Acorus gramineus</name>
    <name type="common">Dwarf sweet flag</name>
    <dbReference type="NCBI Taxonomy" id="55184"/>
    <lineage>
        <taxon>Eukaryota</taxon>
        <taxon>Viridiplantae</taxon>
        <taxon>Streptophyta</taxon>
        <taxon>Embryophyta</taxon>
        <taxon>Tracheophyta</taxon>
        <taxon>Spermatophyta</taxon>
        <taxon>Magnoliopsida</taxon>
        <taxon>Liliopsida</taxon>
        <taxon>Acoraceae</taxon>
        <taxon>Acorus</taxon>
    </lineage>
</organism>
<dbReference type="GO" id="GO:0005524">
    <property type="term" value="F:ATP binding"/>
    <property type="evidence" value="ECO:0007669"/>
    <property type="project" value="UniProtKB-KW"/>
</dbReference>
<evidence type="ECO:0000256" key="4">
    <source>
        <dbReference type="ARBA" id="ARBA00022692"/>
    </source>
</evidence>
<keyword evidence="4 10" id="KW-0812">Transmembrane</keyword>
<feature type="transmembrane region" description="Helical" evidence="10">
    <location>
        <begin position="965"/>
        <end position="984"/>
    </location>
</feature>
<keyword evidence="8 10" id="KW-1133">Transmembrane helix</keyword>
<feature type="transmembrane region" description="Helical" evidence="10">
    <location>
        <begin position="820"/>
        <end position="846"/>
    </location>
</feature>
<comment type="subcellular location">
    <subcellularLocation>
        <location evidence="1">Membrane</location>
        <topology evidence="1">Multi-pass membrane protein</topology>
    </subcellularLocation>
</comment>
<evidence type="ECO:0000256" key="5">
    <source>
        <dbReference type="ARBA" id="ARBA00022737"/>
    </source>
</evidence>
<dbReference type="Gene3D" id="3.40.50.300">
    <property type="entry name" value="P-loop containing nucleotide triphosphate hydrolases"/>
    <property type="match status" value="2"/>
</dbReference>
<feature type="transmembrane region" description="Helical" evidence="10">
    <location>
        <begin position="463"/>
        <end position="486"/>
    </location>
</feature>
<keyword evidence="9 10" id="KW-0472">Membrane</keyword>